<dbReference type="Pfam" id="PF02015">
    <property type="entry name" value="Glyco_hydro_45"/>
    <property type="match status" value="1"/>
</dbReference>
<feature type="domain" description="Glycosyl hydrolases family 45 active site" evidence="11">
    <location>
        <begin position="340"/>
        <end position="581"/>
    </location>
</feature>
<keyword evidence="8" id="KW-0624">Polysaccharide degradation</keyword>
<evidence type="ECO:0000256" key="9">
    <source>
        <dbReference type="SAM" id="MobiDB-lite"/>
    </source>
</evidence>
<feature type="transmembrane region" description="Helical" evidence="10">
    <location>
        <begin position="1681"/>
        <end position="1701"/>
    </location>
</feature>
<feature type="region of interest" description="Disordered" evidence="9">
    <location>
        <begin position="1071"/>
        <end position="1094"/>
    </location>
</feature>
<dbReference type="InterPro" id="IPR052288">
    <property type="entry name" value="GH45_Enzymes"/>
</dbReference>
<evidence type="ECO:0000256" key="3">
    <source>
        <dbReference type="ARBA" id="ARBA00012601"/>
    </source>
</evidence>
<protein>
    <recommendedName>
        <fullName evidence="3">cellulase</fullName>
        <ecNumber evidence="3">3.2.1.4</ecNumber>
    </recommendedName>
</protein>
<evidence type="ECO:0000256" key="8">
    <source>
        <dbReference type="ARBA" id="ARBA00023326"/>
    </source>
</evidence>
<comment type="similarity">
    <text evidence="2">Belongs to the glycosyl hydrolase 45 (cellulase K) family.</text>
</comment>
<dbReference type="InterPro" id="IPR036908">
    <property type="entry name" value="RlpA-like_sf"/>
</dbReference>
<gene>
    <name evidence="12" type="ORF">PECAL_5P17710</name>
</gene>
<accession>A0A8J2T066</accession>
<reference evidence="12" key="1">
    <citation type="submission" date="2021-11" db="EMBL/GenBank/DDBJ databases">
        <authorList>
            <consortium name="Genoscope - CEA"/>
            <person name="William W."/>
        </authorList>
    </citation>
    <scope>NUCLEOTIDE SEQUENCE</scope>
</reference>
<proteinExistence type="inferred from homology"/>
<feature type="compositionally biased region" description="Low complexity" evidence="9">
    <location>
        <begin position="608"/>
        <end position="628"/>
    </location>
</feature>
<evidence type="ECO:0000256" key="7">
    <source>
        <dbReference type="ARBA" id="ARBA00023295"/>
    </source>
</evidence>
<feature type="compositionally biased region" description="Polar residues" evidence="9">
    <location>
        <begin position="49"/>
        <end position="66"/>
    </location>
</feature>
<evidence type="ECO:0000256" key="1">
    <source>
        <dbReference type="ARBA" id="ARBA00000966"/>
    </source>
</evidence>
<dbReference type="InterPro" id="IPR029044">
    <property type="entry name" value="Nucleotide-diphossugar_trans"/>
</dbReference>
<name>A0A8J2T066_9STRA</name>
<keyword evidence="5" id="KW-0136">Cellulose degradation</keyword>
<comment type="catalytic activity">
    <reaction evidence="1">
        <text>Endohydrolysis of (1-&gt;4)-beta-D-glucosidic linkages in cellulose, lichenin and cereal beta-D-glucans.</text>
        <dbReference type="EC" id="3.2.1.4"/>
    </reaction>
</comment>
<keyword evidence="13" id="KW-1185">Reference proteome</keyword>
<feature type="region of interest" description="Disordered" evidence="9">
    <location>
        <begin position="608"/>
        <end position="647"/>
    </location>
</feature>
<keyword evidence="10" id="KW-1133">Transmembrane helix</keyword>
<keyword evidence="10" id="KW-0472">Membrane</keyword>
<evidence type="ECO:0000256" key="2">
    <source>
        <dbReference type="ARBA" id="ARBA00007793"/>
    </source>
</evidence>
<keyword evidence="7" id="KW-0326">Glycosidase</keyword>
<keyword evidence="10" id="KW-0812">Transmembrane</keyword>
<dbReference type="GO" id="GO:0030245">
    <property type="term" value="P:cellulose catabolic process"/>
    <property type="evidence" value="ECO:0007669"/>
    <property type="project" value="UniProtKB-KW"/>
</dbReference>
<dbReference type="PANTHER" id="PTHR39730">
    <property type="entry name" value="ENDOGLUCANASE 1"/>
    <property type="match status" value="1"/>
</dbReference>
<evidence type="ECO:0000259" key="11">
    <source>
        <dbReference type="Pfam" id="PF02015"/>
    </source>
</evidence>
<sequence>MAEETKEAPSFVPAAPPPPRRVRDRSSFSQSQAPLATEAPAATRGSLFSVASSGSRPSEADSTISFNYDDDDAEAPAAPAPASEGFFARLTGTAKSTPEDAEDVFDETTDLAATAEDEPLMRKSLSQRERYLPRLGSQISAGRPSLQVDRPRAGSIDARTALLTTDDDGDDKYRGSLWNALKTMGLSSTANKKSKDKVLGLRAVEAKTTIHGARGHVGYGRNRRKSEAHSYVAPRVDHQVSKPWTGRVLYTLALLNIVVWLPVWLKLISIERQYLPNTPVSVFNGNVGLELKVPSFDPDYVAKVHAKRDREEGRDDSTEDDAAAYVSTGVKASTWYDGTYTTGYWDCCKPSCSWPGKGLVDSPVRACSAETGKVTLDFNEGSVCDGGTAASCTSNKPWTHNDGVSLGFAAASTGGHPYLNGDQNCGQCFELVWTDGQHSYGGGAHSDIVGKSHIVQVTNIGYDVSGDHSFDLQIPGAGQGIFDSGCAAQFANVPSQGTSWATEDFDCGNNYGGCYDIADCDALPDDTDFPPGSGPDLRDGCKWRFGDAYKQHDNPQAKPDPTNNPYVRFRRVKCPSALTNITWSIPLDDDDYPAVDLDSYASDYTHPPTLLPTLTPAPSPASANTSSPTPRPVPKPTPAPTPWDGPSELCEVCPNGQDVTFPVAAEVTNFTQENIPDVRSASYVTLYASFDFSDWFQVSHSGVFTGLRDALNQTVDVCTDPPPELDDFIMGASAGSKITSYQQAVEATTDTSATTTKGTQTEMVSDIQPILDDEFQAFLDYERDIVDGHLSTCCIGMPTYTYLVACLTPEYPHDITENFWYYQPQRGPPFDDRCVAIGSKCGGTCGKAARNVIEDEEFCVDGEIPLDKLVSKRTAVEWGITEGPQIKKRQRKRWVDGHFELKGWKYALHVLFVLMMTIMGTSAWVTFLPGTGVNKDPLPPTMREVEDHMELNAETQNPLCLVAFSISASEPRMMVLRNLVGKMMAWVVRRKFVFESQAMTQKVQLFEEESSLKHLHSPTRVRISEDTNMAYTERLKAFYSKYDPMKVDGVFALLKKYKGKEEELMTELVHKYGPEPPPRSQRELRRARKESSQTISAERRLDEYVEMIDIFQDEGHRVGAFALWAAFANVVDHGDLRFLAKMAEKMKDMDASVDTLDKELESGVLLDDSLRSLIGDYGVSREDAQQLELAFYCFDLLNALGHHCFWYSDPQVKVVGMCDLAGNEDAERCLRTWAKNWKTARKKGLHPFSPGVAPMDDAAISRRVWDAWYELYNEQGRTKWPKRFDFTQFRTAEVHYYSDAGERGDLFRTVVMCYSARANPEDIKRASGFKVREVRGVRVDTFVRLKDETSSSALICKTSQRMLTYPEARRCHARVVGFASIDGVKHVKLKECTPELLAAMPDAAFHWRGSSGCMETLCCLSEEKRDSRIIERGKASIHEAKKRDFEAVLPIDVVEPLRECRGKSGGMNHAVAVVNGYLHHYSRTMRRVRKRRDYSRDAADAKQVGHLLFAIFDCRHMALEGFWDSIVPQFYRYTNPNNPWSAELEINPKVAFVQLPQTFTGLSIREDFFDMRNEYLFRMANTVRTGVGAITSCGTNAVWNYPLLDATTPLAHKFNEETMIEDTASSHEAIVAGRKGVYLFKRLVLGARKGTADYVAAVFRWSKGAVQLSWTSFWFPLHRYLYPWLVLFFVVAPIMATVIYFQATRLDKCHRTKYSSKMWATLGVDKDDQWCRLGPTVGLISDPIFVCYGIYMVLMSVASFNNPRIGANLIMFENITYFFSSQTAYFWLAIPCVMTMAPDPSALTYDAVTLTIGGLWVEVHMNYIYGHIAAWAPLENNQAPDKLGLLRAQQMFFVTAPLHTLAIFQGTQDSWKILFAAKDASRWASFDSINAITTAKLWVLTMMVMLSSSIVVGLVRIGTAKKPFDEIERWLGVVMSFVFLSLTAVPSAAMFFHKSVTKAKAKPSLMDRCTAGVFGKALVITPSLFYMFLYSAAIVVLLALRGRARNAGF</sequence>
<evidence type="ECO:0000313" key="13">
    <source>
        <dbReference type="Proteomes" id="UP000789595"/>
    </source>
</evidence>
<dbReference type="OrthoDB" id="10035502at2759"/>
<feature type="compositionally biased region" description="Pro residues" evidence="9">
    <location>
        <begin position="629"/>
        <end position="643"/>
    </location>
</feature>
<evidence type="ECO:0000313" key="12">
    <source>
        <dbReference type="EMBL" id="CAH0377200.1"/>
    </source>
</evidence>
<dbReference type="GO" id="GO:0008810">
    <property type="term" value="F:cellulase activity"/>
    <property type="evidence" value="ECO:0007669"/>
    <property type="project" value="UniProtKB-EC"/>
</dbReference>
<organism evidence="12 13">
    <name type="scientific">Pelagomonas calceolata</name>
    <dbReference type="NCBI Taxonomy" id="35677"/>
    <lineage>
        <taxon>Eukaryota</taxon>
        <taxon>Sar</taxon>
        <taxon>Stramenopiles</taxon>
        <taxon>Ochrophyta</taxon>
        <taxon>Pelagophyceae</taxon>
        <taxon>Pelagomonadales</taxon>
        <taxon>Pelagomonadaceae</taxon>
        <taxon>Pelagomonas</taxon>
    </lineage>
</organism>
<feature type="transmembrane region" description="Helical" evidence="10">
    <location>
        <begin position="1897"/>
        <end position="1918"/>
    </location>
</feature>
<evidence type="ECO:0000256" key="6">
    <source>
        <dbReference type="ARBA" id="ARBA00023277"/>
    </source>
</evidence>
<dbReference type="EC" id="3.2.1.4" evidence="3"/>
<dbReference type="Proteomes" id="UP000789595">
    <property type="component" value="Unassembled WGS sequence"/>
</dbReference>
<dbReference type="EMBL" id="CAKKNE010000005">
    <property type="protein sequence ID" value="CAH0377200.1"/>
    <property type="molecule type" value="Genomic_DNA"/>
</dbReference>
<evidence type="ECO:0000256" key="5">
    <source>
        <dbReference type="ARBA" id="ARBA00023001"/>
    </source>
</evidence>
<evidence type="ECO:0000256" key="10">
    <source>
        <dbReference type="SAM" id="Phobius"/>
    </source>
</evidence>
<dbReference type="InterPro" id="IPR000334">
    <property type="entry name" value="Glyco_hydro_45"/>
</dbReference>
<dbReference type="Gene3D" id="3.90.550.10">
    <property type="entry name" value="Spore Coat Polysaccharide Biosynthesis Protein SpsA, Chain A"/>
    <property type="match status" value="1"/>
</dbReference>
<dbReference type="SUPFAM" id="SSF50685">
    <property type="entry name" value="Barwin-like endoglucanases"/>
    <property type="match status" value="1"/>
</dbReference>
<feature type="transmembrane region" description="Helical" evidence="10">
    <location>
        <begin position="1973"/>
        <end position="2000"/>
    </location>
</feature>
<feature type="transmembrane region" description="Helical" evidence="10">
    <location>
        <begin position="1930"/>
        <end position="1952"/>
    </location>
</feature>
<dbReference type="Gene3D" id="2.40.40.10">
    <property type="entry name" value="RlpA-like domain"/>
    <property type="match status" value="1"/>
</dbReference>
<keyword evidence="4" id="KW-0378">Hydrolase</keyword>
<evidence type="ECO:0000256" key="4">
    <source>
        <dbReference type="ARBA" id="ARBA00022801"/>
    </source>
</evidence>
<feature type="region of interest" description="Disordered" evidence="9">
    <location>
        <begin position="1"/>
        <end position="85"/>
    </location>
</feature>
<dbReference type="PANTHER" id="PTHR39730:SF1">
    <property type="entry name" value="ENDOGLUCANASE 1"/>
    <property type="match status" value="1"/>
</dbReference>
<comment type="caution">
    <text evidence="12">The sequence shown here is derived from an EMBL/GenBank/DDBJ whole genome shotgun (WGS) entry which is preliminary data.</text>
</comment>
<keyword evidence="6" id="KW-0119">Carbohydrate metabolism</keyword>